<dbReference type="InterPro" id="IPR008538">
    <property type="entry name" value="Uma2"/>
</dbReference>
<feature type="domain" description="Putative restriction endonuclease" evidence="1">
    <location>
        <begin position="15"/>
        <end position="172"/>
    </location>
</feature>
<dbReference type="InterPro" id="IPR012296">
    <property type="entry name" value="Nuclease_put_TT1808"/>
</dbReference>
<dbReference type="Proteomes" id="UP000031623">
    <property type="component" value="Chromosome"/>
</dbReference>
<dbReference type="EMBL" id="AP014633">
    <property type="protein sequence ID" value="BAP57751.1"/>
    <property type="molecule type" value="Genomic_DNA"/>
</dbReference>
<dbReference type="PANTHER" id="PTHR33352">
    <property type="entry name" value="SLR1095 PROTEIN"/>
    <property type="match status" value="1"/>
</dbReference>
<dbReference type="Gene3D" id="3.90.1570.10">
    <property type="entry name" value="tt1808, chain A"/>
    <property type="match status" value="1"/>
</dbReference>
<sequence>MSSVLGEIDFILPTQDNLPYDDGEPMETERHRKQMELLITTLEPWLVERQLGYVNGNMFVYYTLEQLRHLHFKGPDVFVVLDVPLGERKSWVSWQEGKTPDIVIELLSDSTKNYDKTEKKLVYQNHLKVAEYFWYDPFNPTDWKGFRLMGRTYQEISLDAQQRLISQELGLALVRWSGTFHQVQATWLRWATLEGELLWLPEEAEKQRADQEAQARREAEAEIFRLKALLAEKSS</sequence>
<gene>
    <name evidence="2" type="ORF">THII_3454</name>
</gene>
<reference evidence="2 3" key="1">
    <citation type="journal article" date="2014" name="ISME J.">
        <title>Ecophysiology of Thioploca ingrica as revealed by the complete genome sequence supplemented with proteomic evidence.</title>
        <authorList>
            <person name="Kojima H."/>
            <person name="Ogura Y."/>
            <person name="Yamamoto N."/>
            <person name="Togashi T."/>
            <person name="Mori H."/>
            <person name="Watanabe T."/>
            <person name="Nemoto F."/>
            <person name="Kurokawa K."/>
            <person name="Hayashi T."/>
            <person name="Fukui M."/>
        </authorList>
    </citation>
    <scope>NUCLEOTIDE SEQUENCE [LARGE SCALE GENOMIC DNA]</scope>
</reference>
<evidence type="ECO:0000313" key="2">
    <source>
        <dbReference type="EMBL" id="BAP57751.1"/>
    </source>
</evidence>
<dbReference type="STRING" id="40754.THII_3454"/>
<protein>
    <recommendedName>
        <fullName evidence="1">Putative restriction endonuclease domain-containing protein</fullName>
    </recommendedName>
</protein>
<dbReference type="CDD" id="cd06260">
    <property type="entry name" value="DUF820-like"/>
    <property type="match status" value="1"/>
</dbReference>
<evidence type="ECO:0000313" key="3">
    <source>
        <dbReference type="Proteomes" id="UP000031623"/>
    </source>
</evidence>
<evidence type="ECO:0000259" key="1">
    <source>
        <dbReference type="Pfam" id="PF05685"/>
    </source>
</evidence>
<dbReference type="SUPFAM" id="SSF52980">
    <property type="entry name" value="Restriction endonuclease-like"/>
    <property type="match status" value="1"/>
</dbReference>
<dbReference type="Pfam" id="PF05685">
    <property type="entry name" value="Uma2"/>
    <property type="match status" value="1"/>
</dbReference>
<dbReference type="HOGENOM" id="CLU_075279_1_1_6"/>
<dbReference type="InterPro" id="IPR011335">
    <property type="entry name" value="Restrct_endonuc-II-like"/>
</dbReference>
<name>A0A090BW02_9GAMM</name>
<keyword evidence="3" id="KW-1185">Reference proteome</keyword>
<accession>A0A090BW02</accession>
<dbReference type="KEGG" id="tig:THII_3454"/>
<proteinExistence type="predicted"/>
<dbReference type="AlphaFoldDB" id="A0A090BW02"/>
<dbReference type="PANTHER" id="PTHR33352:SF3">
    <property type="entry name" value="SLR1612 PROTEIN"/>
    <property type="match status" value="1"/>
</dbReference>
<organism evidence="2 3">
    <name type="scientific">Thioploca ingrica</name>
    <dbReference type="NCBI Taxonomy" id="40754"/>
    <lineage>
        <taxon>Bacteria</taxon>
        <taxon>Pseudomonadati</taxon>
        <taxon>Pseudomonadota</taxon>
        <taxon>Gammaproteobacteria</taxon>
        <taxon>Thiotrichales</taxon>
        <taxon>Thiotrichaceae</taxon>
        <taxon>Thioploca</taxon>
    </lineage>
</organism>
<dbReference type="OrthoDB" id="5765693at2"/>